<dbReference type="EMBL" id="CP112887">
    <property type="protein sequence ID" value="WBW60406.1"/>
    <property type="molecule type" value="Genomic_DNA"/>
</dbReference>
<protein>
    <submittedName>
        <fullName evidence="2">Uncharacterized protein</fullName>
    </submittedName>
</protein>
<evidence type="ECO:0000313" key="3">
    <source>
        <dbReference type="Proteomes" id="UP001210130"/>
    </source>
</evidence>
<accession>A0AAJ5QR46</accession>
<reference evidence="2 3" key="1">
    <citation type="journal article" date="2023" name="Microbiol. Resour. Announc.">
        <title>Complete Genome Sequence of the First Colistin-Resistant Raoultella electrica Strain.</title>
        <authorList>
            <person name="Aldeia C."/>
            <person name="Campos-Madueno E.I."/>
            <person name="Sendi P."/>
            <person name="Endimiani A."/>
        </authorList>
    </citation>
    <scope>NUCLEOTIDE SEQUENCE [LARGE SCALE GENOMIC DNA]</scope>
    <source>
        <strain evidence="2 3">S2-IND-01-C</strain>
    </source>
</reference>
<feature type="compositionally biased region" description="Basic and acidic residues" evidence="1">
    <location>
        <begin position="1"/>
        <end position="10"/>
    </location>
</feature>
<organism evidence="2 3">
    <name type="scientific">Klebsiella electrica</name>
    <dbReference type="NCBI Taxonomy" id="1259973"/>
    <lineage>
        <taxon>Bacteria</taxon>
        <taxon>Pseudomonadati</taxon>
        <taxon>Pseudomonadota</taxon>
        <taxon>Gammaproteobacteria</taxon>
        <taxon>Enterobacterales</taxon>
        <taxon>Enterobacteriaceae</taxon>
        <taxon>Klebsiella/Raoultella group</taxon>
        <taxon>Klebsiella</taxon>
    </lineage>
</organism>
<evidence type="ECO:0000313" key="2">
    <source>
        <dbReference type="EMBL" id="WBW60406.1"/>
    </source>
</evidence>
<keyword evidence="3" id="KW-1185">Reference proteome</keyword>
<gene>
    <name evidence="2" type="ORF">OR613_20695</name>
</gene>
<feature type="region of interest" description="Disordered" evidence="1">
    <location>
        <begin position="1"/>
        <end position="34"/>
    </location>
</feature>
<name>A0AAJ5QR46_9ENTR</name>
<proteinExistence type="predicted"/>
<dbReference type="Proteomes" id="UP001210130">
    <property type="component" value="Chromosome"/>
</dbReference>
<evidence type="ECO:0000256" key="1">
    <source>
        <dbReference type="SAM" id="MobiDB-lite"/>
    </source>
</evidence>
<dbReference type="AlphaFoldDB" id="A0AAJ5QR46"/>
<sequence length="76" mass="8902">MSNAAKDLEKQSVQLGAGWSQGRADRRRYDSRRHQQTTTYALRSLNIAWRSDNDGLAQRWWREAILHDPFLNPLYG</sequence>